<name>A0A9Q5I1H9_SANBA</name>
<feature type="compositionally biased region" description="Basic and acidic residues" evidence="1">
    <location>
        <begin position="213"/>
        <end position="232"/>
    </location>
</feature>
<dbReference type="PANTHER" id="PTHR23153:SF38">
    <property type="entry name" value="UBX DOMAIN-CONTAINING PROTEIN 6"/>
    <property type="match status" value="1"/>
</dbReference>
<feature type="domain" description="PUB" evidence="2">
    <location>
        <begin position="62"/>
        <end position="138"/>
    </location>
</feature>
<dbReference type="InterPro" id="IPR018997">
    <property type="entry name" value="PUB_domain"/>
</dbReference>
<dbReference type="Gene3D" id="1.20.58.2190">
    <property type="match status" value="1"/>
</dbReference>
<dbReference type="InterPro" id="IPR036339">
    <property type="entry name" value="PUB-like_dom_sf"/>
</dbReference>
<feature type="compositionally biased region" description="Low complexity" evidence="1">
    <location>
        <begin position="233"/>
        <end position="246"/>
    </location>
</feature>
<reference evidence="3" key="1">
    <citation type="submission" date="2016-06" db="EMBL/GenBank/DDBJ databases">
        <title>Draft Genome sequence of the fungus Inonotus baumii.</title>
        <authorList>
            <person name="Zhu H."/>
            <person name="Lin W."/>
        </authorList>
    </citation>
    <scope>NUCLEOTIDE SEQUENCE</scope>
    <source>
        <strain evidence="3">821</strain>
    </source>
</reference>
<dbReference type="OrthoDB" id="49605at2759"/>
<dbReference type="Proteomes" id="UP000757232">
    <property type="component" value="Unassembled WGS sequence"/>
</dbReference>
<evidence type="ECO:0000313" key="3">
    <source>
        <dbReference type="EMBL" id="OCB89542.1"/>
    </source>
</evidence>
<dbReference type="PANTHER" id="PTHR23153">
    <property type="entry name" value="UBX-RELATED"/>
    <property type="match status" value="1"/>
</dbReference>
<evidence type="ECO:0000259" key="2">
    <source>
        <dbReference type="Pfam" id="PF09409"/>
    </source>
</evidence>
<proteinExistence type="predicted"/>
<dbReference type="AlphaFoldDB" id="A0A9Q5I1H9"/>
<dbReference type="GO" id="GO:0005737">
    <property type="term" value="C:cytoplasm"/>
    <property type="evidence" value="ECO:0007669"/>
    <property type="project" value="TreeGrafter"/>
</dbReference>
<dbReference type="EMBL" id="LNZH02000153">
    <property type="protein sequence ID" value="OCB89542.1"/>
    <property type="molecule type" value="Genomic_DNA"/>
</dbReference>
<dbReference type="Pfam" id="PF09409">
    <property type="entry name" value="PUB"/>
    <property type="match status" value="1"/>
</dbReference>
<sequence>MTTTESTWDAHSQQREEMLRAAEHRVQEHPAPDIRQLQHIHDLKQQFRRLIEPGIMRHNNNENALLALKTLETLSSNLLREPENEKFQRFKPTNNAIKKRLVDVMGALEYAVAMGFHHKVENFQPLYVFNDRHLEELRIGNEILKETLTREAEKAARASHSKLPSVKEQQEIARQRVSFRFQNSSHRGTFLTPLLLAFPKPVKIQLQFHEDRLEKQERDKREAELRAAREAAGEVAPPTPTTASTSRIPTGGMTLSGHVEHTAEGPTRRVPYEDDDEDE</sequence>
<accession>A0A9Q5I1H9</accession>
<dbReference type="CDD" id="cd09212">
    <property type="entry name" value="PUB"/>
    <property type="match status" value="1"/>
</dbReference>
<gene>
    <name evidence="3" type="ORF">A7U60_g3234</name>
</gene>
<dbReference type="SUPFAM" id="SSF143503">
    <property type="entry name" value="PUG domain-like"/>
    <property type="match status" value="1"/>
</dbReference>
<evidence type="ECO:0000256" key="1">
    <source>
        <dbReference type="SAM" id="MobiDB-lite"/>
    </source>
</evidence>
<protein>
    <recommendedName>
        <fullName evidence="2">PUB domain-containing protein</fullName>
    </recommendedName>
</protein>
<evidence type="ECO:0000313" key="4">
    <source>
        <dbReference type="Proteomes" id="UP000757232"/>
    </source>
</evidence>
<feature type="compositionally biased region" description="Basic and acidic residues" evidence="1">
    <location>
        <begin position="258"/>
        <end position="272"/>
    </location>
</feature>
<feature type="region of interest" description="Disordered" evidence="1">
    <location>
        <begin position="213"/>
        <end position="279"/>
    </location>
</feature>
<organism evidence="3 4">
    <name type="scientific">Sanghuangporus baumii</name>
    <name type="common">Phellinus baumii</name>
    <dbReference type="NCBI Taxonomy" id="108892"/>
    <lineage>
        <taxon>Eukaryota</taxon>
        <taxon>Fungi</taxon>
        <taxon>Dikarya</taxon>
        <taxon>Basidiomycota</taxon>
        <taxon>Agaricomycotina</taxon>
        <taxon>Agaricomycetes</taxon>
        <taxon>Hymenochaetales</taxon>
        <taxon>Hymenochaetaceae</taxon>
        <taxon>Sanghuangporus</taxon>
    </lineage>
</organism>
<keyword evidence="4" id="KW-1185">Reference proteome</keyword>
<comment type="caution">
    <text evidence="3">The sequence shown here is derived from an EMBL/GenBank/DDBJ whole genome shotgun (WGS) entry which is preliminary data.</text>
</comment>